<dbReference type="AlphaFoldDB" id="A0A8H5AX79"/>
<name>A0A8H5AX79_9AGAR</name>
<reference evidence="1 2" key="1">
    <citation type="journal article" date="2020" name="ISME J.">
        <title>Uncovering the hidden diversity of litter-decomposition mechanisms in mushroom-forming fungi.</title>
        <authorList>
            <person name="Floudas D."/>
            <person name="Bentzer J."/>
            <person name="Ahren D."/>
            <person name="Johansson T."/>
            <person name="Persson P."/>
            <person name="Tunlid A."/>
        </authorList>
    </citation>
    <scope>NUCLEOTIDE SEQUENCE [LARGE SCALE GENOMIC DNA]</scope>
    <source>
        <strain evidence="1 2">CBS 101986</strain>
    </source>
</reference>
<accession>A0A8H5AX79</accession>
<comment type="caution">
    <text evidence="1">The sequence shown here is derived from an EMBL/GenBank/DDBJ whole genome shotgun (WGS) entry which is preliminary data.</text>
</comment>
<organism evidence="1 2">
    <name type="scientific">Psilocybe cf. subviscida</name>
    <dbReference type="NCBI Taxonomy" id="2480587"/>
    <lineage>
        <taxon>Eukaryota</taxon>
        <taxon>Fungi</taxon>
        <taxon>Dikarya</taxon>
        <taxon>Basidiomycota</taxon>
        <taxon>Agaricomycotina</taxon>
        <taxon>Agaricomycetes</taxon>
        <taxon>Agaricomycetidae</taxon>
        <taxon>Agaricales</taxon>
        <taxon>Agaricineae</taxon>
        <taxon>Strophariaceae</taxon>
        <taxon>Psilocybe</taxon>
    </lineage>
</organism>
<proteinExistence type="predicted"/>
<dbReference type="EMBL" id="JAACJJ010000056">
    <property type="protein sequence ID" value="KAF5312233.1"/>
    <property type="molecule type" value="Genomic_DNA"/>
</dbReference>
<sequence length="302" mass="33839">MSRLGRESILGTDINSLELFKEISRLTPQNNQEFLLQYDFPAVMPAQVIRNLDDTGEKWGSVSVSSAFFPGAHKNFSDTIFRSVDSVLFYVNSELILKASRNSLRTVLGGLPLDNGKFREGPIDLQDRSSILNVILHTIYGLSAAKHAPPVADLVAAVDRLQAYGLDPKEHVQPGLPLFDILLAQAPINPMEVYALAGHFKLHDLAVRTSAHLLSYHLPDMSDAVALRMGPVYLNRLMQLHMGLANELKRITLAPPPPHPLHPTCDFEMQRRLNRAWVLTASYLAWDSRPGRCTHSFFPRDW</sequence>
<protein>
    <submittedName>
        <fullName evidence="1">Uncharacterized protein</fullName>
    </submittedName>
</protein>
<dbReference type="Proteomes" id="UP000567179">
    <property type="component" value="Unassembled WGS sequence"/>
</dbReference>
<gene>
    <name evidence="1" type="ORF">D9619_003770</name>
</gene>
<keyword evidence="2" id="KW-1185">Reference proteome</keyword>
<dbReference type="OrthoDB" id="3265815at2759"/>
<evidence type="ECO:0000313" key="1">
    <source>
        <dbReference type="EMBL" id="KAF5312233.1"/>
    </source>
</evidence>
<evidence type="ECO:0000313" key="2">
    <source>
        <dbReference type="Proteomes" id="UP000567179"/>
    </source>
</evidence>